<sequence>MLPWRRSKFVLVKDEEKSSSKPKSLGAGLTYHSLLSSLLHSCPDLRPDCPLHWLAGVFQSKRQKVELNREEPAYNVRYLGSAITVLAKGDACVREAVAKIWQHSNYGEQSLKLKLSVGPHGIRMGADAAGRKKPSHLFSLSRITYCAAEAHRPKIFAWIYRHQVKNKAVVLRCHAVLLAKPEKAHALALSLLQNAASSFSEFKRLKRQSDFRHCRQQLLGEGIVPLAPRRRILNGQCHYQPPADKPSSATRLCSITEEEEEEEEEGEEGGEEEEEVVEEVGKEEKHLERDKVRKRQVMDRGPAQLCERDVGKIVSGLGECTISCSEDGQITISTLL</sequence>
<feature type="domain" description="PID" evidence="2">
    <location>
        <begin position="69"/>
        <end position="208"/>
    </location>
</feature>
<evidence type="ECO:0000259" key="2">
    <source>
        <dbReference type="SMART" id="SM00462"/>
    </source>
</evidence>
<dbReference type="InterPro" id="IPR006020">
    <property type="entry name" value="PTB/PI_dom"/>
</dbReference>
<dbReference type="InterPro" id="IPR011993">
    <property type="entry name" value="PH-like_dom_sf"/>
</dbReference>
<dbReference type="InterPro" id="IPR051133">
    <property type="entry name" value="Adapter_Engulfment-Domain"/>
</dbReference>
<evidence type="ECO:0000256" key="1">
    <source>
        <dbReference type="SAM" id="MobiDB-lite"/>
    </source>
</evidence>
<feature type="compositionally biased region" description="Basic and acidic residues" evidence="1">
    <location>
        <begin position="279"/>
        <end position="291"/>
    </location>
</feature>
<evidence type="ECO:0000313" key="4">
    <source>
        <dbReference type="Proteomes" id="UP001591681"/>
    </source>
</evidence>
<accession>A0ABD1KXD4</accession>
<dbReference type="EMBL" id="JBHFQA010000001">
    <property type="protein sequence ID" value="KAL2103824.1"/>
    <property type="molecule type" value="Genomic_DNA"/>
</dbReference>
<proteinExistence type="predicted"/>
<dbReference type="Gene3D" id="2.30.29.30">
    <property type="entry name" value="Pleckstrin-homology domain (PH domain)/Phosphotyrosine-binding domain (PTB)"/>
    <property type="match status" value="1"/>
</dbReference>
<protein>
    <recommendedName>
        <fullName evidence="2">PID domain-containing protein</fullName>
    </recommendedName>
</protein>
<dbReference type="SUPFAM" id="SSF50729">
    <property type="entry name" value="PH domain-like"/>
    <property type="match status" value="1"/>
</dbReference>
<evidence type="ECO:0000313" key="3">
    <source>
        <dbReference type="EMBL" id="KAL2103824.1"/>
    </source>
</evidence>
<reference evidence="3 4" key="1">
    <citation type="submission" date="2024-09" db="EMBL/GenBank/DDBJ databases">
        <title>A chromosome-level genome assembly of Gray's grenadier anchovy, Coilia grayii.</title>
        <authorList>
            <person name="Fu Z."/>
        </authorList>
    </citation>
    <scope>NUCLEOTIDE SEQUENCE [LARGE SCALE GENOMIC DNA]</scope>
    <source>
        <strain evidence="3">G4</strain>
        <tissue evidence="3">Muscle</tissue>
    </source>
</reference>
<gene>
    <name evidence="3" type="ORF">ACEWY4_000692</name>
</gene>
<dbReference type="PANTHER" id="PTHR11232">
    <property type="entry name" value="PHOSPHOTYROSINE INTERACTION DOMAIN-CONTAINING FAMILY MEMBER"/>
    <property type="match status" value="1"/>
</dbReference>
<dbReference type="SMART" id="SM00462">
    <property type="entry name" value="PTB"/>
    <property type="match status" value="1"/>
</dbReference>
<feature type="region of interest" description="Disordered" evidence="1">
    <location>
        <begin position="256"/>
        <end position="295"/>
    </location>
</feature>
<organism evidence="3 4">
    <name type="scientific">Coilia grayii</name>
    <name type="common">Gray's grenadier anchovy</name>
    <dbReference type="NCBI Taxonomy" id="363190"/>
    <lineage>
        <taxon>Eukaryota</taxon>
        <taxon>Metazoa</taxon>
        <taxon>Chordata</taxon>
        <taxon>Craniata</taxon>
        <taxon>Vertebrata</taxon>
        <taxon>Euteleostomi</taxon>
        <taxon>Actinopterygii</taxon>
        <taxon>Neopterygii</taxon>
        <taxon>Teleostei</taxon>
        <taxon>Clupei</taxon>
        <taxon>Clupeiformes</taxon>
        <taxon>Clupeoidei</taxon>
        <taxon>Engraulidae</taxon>
        <taxon>Coilinae</taxon>
        <taxon>Coilia</taxon>
    </lineage>
</organism>
<feature type="compositionally biased region" description="Acidic residues" evidence="1">
    <location>
        <begin position="256"/>
        <end position="278"/>
    </location>
</feature>
<dbReference type="AlphaFoldDB" id="A0ABD1KXD4"/>
<dbReference type="Pfam" id="PF14719">
    <property type="entry name" value="PID_2"/>
    <property type="match status" value="1"/>
</dbReference>
<keyword evidence="4" id="KW-1185">Reference proteome</keyword>
<dbReference type="Proteomes" id="UP001591681">
    <property type="component" value="Unassembled WGS sequence"/>
</dbReference>
<dbReference type="PANTHER" id="PTHR11232:SF34">
    <property type="entry name" value="PROTEIN FAM43B"/>
    <property type="match status" value="1"/>
</dbReference>
<comment type="caution">
    <text evidence="3">The sequence shown here is derived from an EMBL/GenBank/DDBJ whole genome shotgun (WGS) entry which is preliminary data.</text>
</comment>
<name>A0ABD1KXD4_9TELE</name>